<proteinExistence type="predicted"/>
<name>A0AAW9TR63_RHIML</name>
<gene>
    <name evidence="1" type="ORF">GHK53_13625</name>
</gene>
<dbReference type="AlphaFoldDB" id="A0AAW9TR63"/>
<dbReference type="Proteomes" id="UP000429484">
    <property type="component" value="Unassembled WGS sequence"/>
</dbReference>
<sequence>MISLTANCTGTLARGQFEEVEPCCSLTIIQMRFCLPASICWMKFALAWLAVLGARLRLRVDLEKASLARLATACLPSFTIIFEVERSPDLCDPGSINVQTVFSCNIKHRHRNISSPSPIQKVLRAIQERCAAAERILPSSLAEAIRN</sequence>
<evidence type="ECO:0000313" key="2">
    <source>
        <dbReference type="Proteomes" id="UP000429484"/>
    </source>
</evidence>
<organism evidence="1 2">
    <name type="scientific">Rhizobium meliloti</name>
    <name type="common">Ensifer meliloti</name>
    <name type="synonym">Sinorhizobium meliloti</name>
    <dbReference type="NCBI Taxonomy" id="382"/>
    <lineage>
        <taxon>Bacteria</taxon>
        <taxon>Pseudomonadati</taxon>
        <taxon>Pseudomonadota</taxon>
        <taxon>Alphaproteobacteria</taxon>
        <taxon>Hyphomicrobiales</taxon>
        <taxon>Rhizobiaceae</taxon>
        <taxon>Sinorhizobium/Ensifer group</taxon>
        <taxon>Sinorhizobium</taxon>
    </lineage>
</organism>
<accession>A0AAW9TR63</accession>
<protein>
    <submittedName>
        <fullName evidence="1">Uncharacterized protein</fullName>
    </submittedName>
</protein>
<comment type="caution">
    <text evidence="1">The sequence shown here is derived from an EMBL/GenBank/DDBJ whole genome shotgun (WGS) entry which is preliminary data.</text>
</comment>
<dbReference type="EMBL" id="WISR01000131">
    <property type="protein sequence ID" value="MQW33809.1"/>
    <property type="molecule type" value="Genomic_DNA"/>
</dbReference>
<evidence type="ECO:0000313" key="1">
    <source>
        <dbReference type="EMBL" id="MQW33809.1"/>
    </source>
</evidence>
<reference evidence="1 2" key="1">
    <citation type="journal article" date="2013" name="Genome Biol.">
        <title>Comparative genomics of the core and accessory genomes of 48 Sinorhizobium strains comprising five genospecies.</title>
        <authorList>
            <person name="Sugawara M."/>
            <person name="Epstein B."/>
            <person name="Badgley B.D."/>
            <person name="Unno T."/>
            <person name="Xu L."/>
            <person name="Reese J."/>
            <person name="Gyaneshwar P."/>
            <person name="Denny R."/>
            <person name="Mudge J."/>
            <person name="Bharti A.K."/>
            <person name="Farmer A.D."/>
            <person name="May G.D."/>
            <person name="Woodward J.E."/>
            <person name="Medigue C."/>
            <person name="Vallenet D."/>
            <person name="Lajus A."/>
            <person name="Rouy Z."/>
            <person name="Martinez-Vaz B."/>
            <person name="Tiffin P."/>
            <person name="Young N.D."/>
            <person name="Sadowsky M.J."/>
        </authorList>
    </citation>
    <scope>NUCLEOTIDE SEQUENCE [LARGE SCALE GENOMIC DNA]</scope>
    <source>
        <strain evidence="1 2">N6B1</strain>
    </source>
</reference>